<feature type="domain" description="PAS" evidence="11">
    <location>
        <begin position="11"/>
        <end position="64"/>
    </location>
</feature>
<dbReference type="CDD" id="cd16922">
    <property type="entry name" value="HATPase_EvgS-ArcB-TorS-like"/>
    <property type="match status" value="1"/>
</dbReference>
<dbReference type="Pfam" id="PF13426">
    <property type="entry name" value="PAS_9"/>
    <property type="match status" value="1"/>
</dbReference>
<keyword evidence="5" id="KW-0418">Kinase</keyword>
<dbReference type="SUPFAM" id="SSF47384">
    <property type="entry name" value="Homodimeric domain of signal transducing histidine kinase"/>
    <property type="match status" value="1"/>
</dbReference>
<dbReference type="RefSeq" id="WP_044983070.1">
    <property type="nucleotide sequence ID" value="NZ_CABLBR010000006.1"/>
</dbReference>
<comment type="catalytic activity">
    <reaction evidence="1">
        <text>ATP + protein L-histidine = ADP + protein N-phospho-L-histidine.</text>
        <dbReference type="EC" id="2.7.13.3"/>
    </reaction>
</comment>
<sequence>MDDRGLRLEKKAGYFKWMLDEYVGNVYVCDMDTYELLYLNQNACETLGVPIEKVLGRKCYEVIQGRTSPCPFCTNDRITEDEFYEWEFFNPVLDHKFMIKNRVIDWEGHRARLELSHDDDSTEYKIAKKNRERSAILRTIPGGFARLDARDMRTVLWYGGDFLRLIGYTEDQFINELNSQCTYVHPDDLERAISVMQESKATGHDTTMETRIITRDEKVRILTMTFSYVSSEESWDGIESFYSVGIDITKDREEQARQRKALEDACQAAQVASAAKSNFLSSMSHDIRTPMNAIMGMAAIARANLNSPGKVYDCLNKIGTSGKHLLSLINEVLDMSKIESGKIDLALGQVNLPGILQDVMDMCGPLINEKRQQFQISIGQVQHEEVIADGDRLQQILMNLLSNAIKYTHEEGTITLRISEQPSQTHGKSQYEFTCIDSGIGMSPEYLSHIFEPFSRAEDPRISKLQGTGLGMTITENVVRMMNGTIQVESELGKGSKFTVSVPMEWCGQEESLSDELLGLPVLVVDDDQITCENAAALLNELGMRGYWVMSGREAIGRIAAAHDQKDDFFAVILDWVMPDMNGLETVRVIREKLGDDVPIIIISAYDYSDIEEEFISAGADAFITKPLFKSKMLQVLQLFISSEESDAVHAADEKKDPEFYGKRILLAEDNEVNREIVIELLRVHDISVDAAENGQQAMEMFDTSEPGTYHAILMDIQMPVLNGYGAAAGIRSLKRSDAQSIPIIALTADAFADDIARSQKAGMNAHIAKPVDVNYLLETLHKWMD</sequence>
<feature type="domain" description="PAS" evidence="11">
    <location>
        <begin position="129"/>
        <end position="203"/>
    </location>
</feature>
<evidence type="ECO:0000313" key="13">
    <source>
        <dbReference type="Proteomes" id="UP001060164"/>
    </source>
</evidence>
<evidence type="ECO:0000256" key="1">
    <source>
        <dbReference type="ARBA" id="ARBA00000085"/>
    </source>
</evidence>
<evidence type="ECO:0000313" key="12">
    <source>
        <dbReference type="EMBL" id="UWP59340.1"/>
    </source>
</evidence>
<evidence type="ECO:0000259" key="9">
    <source>
        <dbReference type="PROSITE" id="PS50109"/>
    </source>
</evidence>
<dbReference type="Gene3D" id="3.30.450.20">
    <property type="entry name" value="PAS domain"/>
    <property type="match status" value="1"/>
</dbReference>
<dbReference type="InterPro" id="IPR003594">
    <property type="entry name" value="HATPase_dom"/>
</dbReference>
<dbReference type="EC" id="2.7.13.3" evidence="2"/>
<evidence type="ECO:0000256" key="7">
    <source>
        <dbReference type="ARBA" id="ARBA00024867"/>
    </source>
</evidence>
<dbReference type="InterPro" id="IPR001789">
    <property type="entry name" value="Sig_transdc_resp-reg_receiver"/>
</dbReference>
<evidence type="ECO:0000259" key="10">
    <source>
        <dbReference type="PROSITE" id="PS50110"/>
    </source>
</evidence>
<dbReference type="PROSITE" id="PS50112">
    <property type="entry name" value="PAS"/>
    <property type="match status" value="2"/>
</dbReference>
<dbReference type="Pfam" id="PF08447">
    <property type="entry name" value="PAS_3"/>
    <property type="match status" value="1"/>
</dbReference>
<evidence type="ECO:0000256" key="4">
    <source>
        <dbReference type="ARBA" id="ARBA00022553"/>
    </source>
</evidence>
<keyword evidence="5" id="KW-0808">Transferase</keyword>
<evidence type="ECO:0000256" key="8">
    <source>
        <dbReference type="PROSITE-ProRule" id="PRU00169"/>
    </source>
</evidence>
<dbReference type="PROSITE" id="PS50110">
    <property type="entry name" value="RESPONSE_REGULATORY"/>
    <property type="match status" value="2"/>
</dbReference>
<dbReference type="Proteomes" id="UP001060164">
    <property type="component" value="Chromosome"/>
</dbReference>
<accession>A0ABY5VFR6</accession>
<dbReference type="CDD" id="cd00130">
    <property type="entry name" value="PAS"/>
    <property type="match status" value="1"/>
</dbReference>
<dbReference type="InterPro" id="IPR036890">
    <property type="entry name" value="HATPase_C_sf"/>
</dbReference>
<dbReference type="PANTHER" id="PTHR45339">
    <property type="entry name" value="HYBRID SIGNAL TRANSDUCTION HISTIDINE KINASE J"/>
    <property type="match status" value="1"/>
</dbReference>
<dbReference type="Pfam" id="PF02518">
    <property type="entry name" value="HATPase_c"/>
    <property type="match status" value="1"/>
</dbReference>
<dbReference type="CDD" id="cd17546">
    <property type="entry name" value="REC_hyHK_CKI1_RcsC-like"/>
    <property type="match status" value="2"/>
</dbReference>
<name>A0ABY5VFR6_9FIRM</name>
<dbReference type="InterPro" id="IPR000014">
    <property type="entry name" value="PAS"/>
</dbReference>
<dbReference type="InterPro" id="IPR013655">
    <property type="entry name" value="PAS_fold_3"/>
</dbReference>
<dbReference type="CDD" id="cd00082">
    <property type="entry name" value="HisKA"/>
    <property type="match status" value="1"/>
</dbReference>
<dbReference type="InterPro" id="IPR035965">
    <property type="entry name" value="PAS-like_dom_sf"/>
</dbReference>
<dbReference type="Gene3D" id="3.30.565.10">
    <property type="entry name" value="Histidine kinase-like ATPase, C-terminal domain"/>
    <property type="match status" value="1"/>
</dbReference>
<dbReference type="PANTHER" id="PTHR45339:SF1">
    <property type="entry name" value="HYBRID SIGNAL TRANSDUCTION HISTIDINE KINASE J"/>
    <property type="match status" value="1"/>
</dbReference>
<dbReference type="InterPro" id="IPR005467">
    <property type="entry name" value="His_kinase_dom"/>
</dbReference>
<dbReference type="SMART" id="SM00448">
    <property type="entry name" value="REC"/>
    <property type="match status" value="2"/>
</dbReference>
<feature type="domain" description="Response regulatory" evidence="10">
    <location>
        <begin position="521"/>
        <end position="641"/>
    </location>
</feature>
<gene>
    <name evidence="12" type="ORF">NQ502_18610</name>
</gene>
<dbReference type="SUPFAM" id="SSF55874">
    <property type="entry name" value="ATPase domain of HSP90 chaperone/DNA topoisomerase II/histidine kinase"/>
    <property type="match status" value="1"/>
</dbReference>
<dbReference type="SUPFAM" id="SSF52172">
    <property type="entry name" value="CheY-like"/>
    <property type="match status" value="2"/>
</dbReference>
<keyword evidence="6" id="KW-0902">Two-component regulatory system</keyword>
<dbReference type="SMART" id="SM00387">
    <property type="entry name" value="HATPase_c"/>
    <property type="match status" value="1"/>
</dbReference>
<evidence type="ECO:0000259" key="11">
    <source>
        <dbReference type="PROSITE" id="PS50112"/>
    </source>
</evidence>
<dbReference type="InterPro" id="IPR036097">
    <property type="entry name" value="HisK_dim/P_sf"/>
</dbReference>
<dbReference type="InterPro" id="IPR003661">
    <property type="entry name" value="HisK_dim/P_dom"/>
</dbReference>
<protein>
    <recommendedName>
        <fullName evidence="3">Stage 0 sporulation protein A homolog</fullName>
        <ecNumber evidence="2">2.7.13.3</ecNumber>
    </recommendedName>
</protein>
<reference evidence="12" key="1">
    <citation type="journal article" date="2022" name="Cell">
        <title>Design, construction, and in vivo augmentation of a complex gut microbiome.</title>
        <authorList>
            <person name="Cheng A.G."/>
            <person name="Ho P.Y."/>
            <person name="Aranda-Diaz A."/>
            <person name="Jain S."/>
            <person name="Yu F.B."/>
            <person name="Meng X."/>
            <person name="Wang M."/>
            <person name="Iakiviak M."/>
            <person name="Nagashima K."/>
            <person name="Zhao A."/>
            <person name="Murugkar P."/>
            <person name="Patil A."/>
            <person name="Atabakhsh K."/>
            <person name="Weakley A."/>
            <person name="Yan J."/>
            <person name="Brumbaugh A.R."/>
            <person name="Higginbottom S."/>
            <person name="Dimas A."/>
            <person name="Shiver A.L."/>
            <person name="Deutschbauer A."/>
            <person name="Neff N."/>
            <person name="Sonnenburg J.L."/>
            <person name="Huang K.C."/>
            <person name="Fischbach M.A."/>
        </authorList>
    </citation>
    <scope>NUCLEOTIDE SEQUENCE</scope>
    <source>
        <strain evidence="12">DSM 19829</strain>
    </source>
</reference>
<evidence type="ECO:0000256" key="5">
    <source>
        <dbReference type="ARBA" id="ARBA00022777"/>
    </source>
</evidence>
<evidence type="ECO:0000256" key="6">
    <source>
        <dbReference type="ARBA" id="ARBA00023012"/>
    </source>
</evidence>
<keyword evidence="13" id="KW-1185">Reference proteome</keyword>
<dbReference type="Gene3D" id="3.40.50.2300">
    <property type="match status" value="2"/>
</dbReference>
<dbReference type="Gene3D" id="1.10.287.130">
    <property type="match status" value="1"/>
</dbReference>
<proteinExistence type="predicted"/>
<organism evidence="12 13">
    <name type="scientific">Ruminococcus gauvreauii</name>
    <dbReference type="NCBI Taxonomy" id="438033"/>
    <lineage>
        <taxon>Bacteria</taxon>
        <taxon>Bacillati</taxon>
        <taxon>Bacillota</taxon>
        <taxon>Clostridia</taxon>
        <taxon>Eubacteriales</taxon>
        <taxon>Oscillospiraceae</taxon>
        <taxon>Ruminococcus</taxon>
    </lineage>
</organism>
<dbReference type="PROSITE" id="PS50109">
    <property type="entry name" value="HIS_KIN"/>
    <property type="match status" value="1"/>
</dbReference>
<feature type="modified residue" description="4-aspartylphosphate" evidence="8">
    <location>
        <position position="716"/>
    </location>
</feature>
<dbReference type="PRINTS" id="PR00344">
    <property type="entry name" value="BCTRLSENSOR"/>
</dbReference>
<comment type="function">
    <text evidence="7">May play the central regulatory role in sporulation. It may be an element of the effector pathway responsible for the activation of sporulation genes in response to nutritional stress. Spo0A may act in concert with spo0H (a sigma factor) to control the expression of some genes that are critical to the sporulation process.</text>
</comment>
<dbReference type="InterPro" id="IPR011006">
    <property type="entry name" value="CheY-like_superfamily"/>
</dbReference>
<dbReference type="SUPFAM" id="SSF55785">
    <property type="entry name" value="PYP-like sensor domain (PAS domain)"/>
    <property type="match status" value="2"/>
</dbReference>
<feature type="domain" description="Histidine kinase" evidence="9">
    <location>
        <begin position="282"/>
        <end position="506"/>
    </location>
</feature>
<evidence type="ECO:0000256" key="2">
    <source>
        <dbReference type="ARBA" id="ARBA00012438"/>
    </source>
</evidence>
<feature type="modified residue" description="4-aspartylphosphate" evidence="8">
    <location>
        <position position="575"/>
    </location>
</feature>
<dbReference type="InterPro" id="IPR004358">
    <property type="entry name" value="Sig_transdc_His_kin-like_C"/>
</dbReference>
<dbReference type="Pfam" id="PF00072">
    <property type="entry name" value="Response_reg"/>
    <property type="match status" value="2"/>
</dbReference>
<dbReference type="EMBL" id="CP102290">
    <property type="protein sequence ID" value="UWP59340.1"/>
    <property type="molecule type" value="Genomic_DNA"/>
</dbReference>
<dbReference type="SMART" id="SM00388">
    <property type="entry name" value="HisKA"/>
    <property type="match status" value="1"/>
</dbReference>
<evidence type="ECO:0000256" key="3">
    <source>
        <dbReference type="ARBA" id="ARBA00018672"/>
    </source>
</evidence>
<feature type="domain" description="Response regulatory" evidence="10">
    <location>
        <begin position="664"/>
        <end position="785"/>
    </location>
</feature>
<keyword evidence="4 8" id="KW-0597">Phosphoprotein</keyword>
<dbReference type="Pfam" id="PF00512">
    <property type="entry name" value="HisKA"/>
    <property type="match status" value="1"/>
</dbReference>